<feature type="domain" description="GerMN" evidence="3">
    <location>
        <begin position="101"/>
        <end position="191"/>
    </location>
</feature>
<organism evidence="4 5">
    <name type="scientific">Metabacillus rhizolycopersici</name>
    <dbReference type="NCBI Taxonomy" id="2875709"/>
    <lineage>
        <taxon>Bacteria</taxon>
        <taxon>Bacillati</taxon>
        <taxon>Bacillota</taxon>
        <taxon>Bacilli</taxon>
        <taxon>Bacillales</taxon>
        <taxon>Bacillaceae</taxon>
        <taxon>Metabacillus</taxon>
    </lineage>
</organism>
<dbReference type="Proteomes" id="UP001165287">
    <property type="component" value="Unassembled WGS sequence"/>
</dbReference>
<comment type="caution">
    <text evidence="4">The sequence shown here is derived from an EMBL/GenBank/DDBJ whole genome shotgun (WGS) entry which is preliminary data.</text>
</comment>
<feature type="signal peptide" evidence="2">
    <location>
        <begin position="1"/>
        <end position="21"/>
    </location>
</feature>
<dbReference type="EMBL" id="JAIQUM010000005">
    <property type="protein sequence ID" value="MBZ5749440.1"/>
    <property type="molecule type" value="Genomic_DNA"/>
</dbReference>
<name>A0ABS7UNC0_9BACI</name>
<dbReference type="InterPro" id="IPR019606">
    <property type="entry name" value="GerMN"/>
</dbReference>
<dbReference type="SMART" id="SM00909">
    <property type="entry name" value="Germane"/>
    <property type="match status" value="2"/>
</dbReference>
<keyword evidence="5" id="KW-1185">Reference proteome</keyword>
<sequence>MFKYNKQIAITVIASSMMLLSGCGLFNTDQATKEIDPPQDEALTEDGKSLDTEGKSGAESSSKDITGEEAEKTTASQLFLIDKSGFVVPYTMNLPETDSIAKQSLEYLVEGGPVSNMLPNGFRAVLPQDTQVLGVNIKDGTAIADFSKEFNNYKKEDEAKILQAITWTLTQFDSVETVKIWVNGHEQTEMPVNSTPIPDGASRMDGINHDSSEVVDITNTQPLTVYYMAEADEQQYFVPVTKRIDNKETDPIVSAVEELVKGPALSSGLLNDFQDGVKLLSAPKYEDGKVTLDFNDAIYGSFDEKQKIISSSVLQSLVLTLTEQQGIDSVAITVNGKADLINENGEKLTEPVTRPSKVNTGSF</sequence>
<dbReference type="RefSeq" id="WP_224137166.1">
    <property type="nucleotide sequence ID" value="NZ_JAIQUM010000005.1"/>
</dbReference>
<proteinExistence type="predicted"/>
<protein>
    <submittedName>
        <fullName evidence="4">GerMN domain-containing protein</fullName>
    </submittedName>
</protein>
<feature type="region of interest" description="Disordered" evidence="1">
    <location>
        <begin position="31"/>
        <end position="70"/>
    </location>
</feature>
<evidence type="ECO:0000256" key="1">
    <source>
        <dbReference type="SAM" id="MobiDB-lite"/>
    </source>
</evidence>
<gene>
    <name evidence="4" type="ORF">K9V48_04080</name>
</gene>
<accession>A0ABS7UNC0</accession>
<feature type="domain" description="GerMN" evidence="3">
    <location>
        <begin position="252"/>
        <end position="343"/>
    </location>
</feature>
<evidence type="ECO:0000313" key="5">
    <source>
        <dbReference type="Proteomes" id="UP001165287"/>
    </source>
</evidence>
<feature type="compositionally biased region" description="Basic and acidic residues" evidence="1">
    <location>
        <begin position="45"/>
        <end position="70"/>
    </location>
</feature>
<evidence type="ECO:0000259" key="3">
    <source>
        <dbReference type="SMART" id="SM00909"/>
    </source>
</evidence>
<dbReference type="PROSITE" id="PS51257">
    <property type="entry name" value="PROKAR_LIPOPROTEIN"/>
    <property type="match status" value="1"/>
</dbReference>
<evidence type="ECO:0000256" key="2">
    <source>
        <dbReference type="SAM" id="SignalP"/>
    </source>
</evidence>
<feature type="chain" id="PRO_5046269224" evidence="2">
    <location>
        <begin position="22"/>
        <end position="363"/>
    </location>
</feature>
<keyword evidence="2" id="KW-0732">Signal</keyword>
<evidence type="ECO:0000313" key="4">
    <source>
        <dbReference type="EMBL" id="MBZ5749440.1"/>
    </source>
</evidence>
<reference evidence="4" key="1">
    <citation type="submission" date="2024-05" db="EMBL/GenBank/DDBJ databases">
        <title>Metabacillus sp. nov., isolated from the rhizosphere soil of tomato plants.</title>
        <authorList>
            <person name="Ma R."/>
        </authorList>
    </citation>
    <scope>NUCLEOTIDE SEQUENCE</scope>
    <source>
        <strain evidence="4">DBTR6</strain>
    </source>
</reference>
<dbReference type="Pfam" id="PF10646">
    <property type="entry name" value="Germane"/>
    <property type="match status" value="2"/>
</dbReference>